<evidence type="ECO:0000313" key="8">
    <source>
        <dbReference type="Proteomes" id="UP001523392"/>
    </source>
</evidence>
<proteinExistence type="predicted"/>
<accession>A0ABT1D5N9</accession>
<feature type="transmembrane region" description="Helical" evidence="6">
    <location>
        <begin position="146"/>
        <end position="166"/>
    </location>
</feature>
<feature type="transmembrane region" description="Helical" evidence="6">
    <location>
        <begin position="74"/>
        <end position="94"/>
    </location>
</feature>
<comment type="caution">
    <text evidence="7">The sequence shown here is derived from an EMBL/GenBank/DDBJ whole genome shotgun (WGS) entry which is preliminary data.</text>
</comment>
<dbReference type="PANTHER" id="PTHR30086:SF20">
    <property type="entry name" value="ARGININE EXPORTER PROTEIN ARGO-RELATED"/>
    <property type="match status" value="1"/>
</dbReference>
<dbReference type="EMBL" id="JAFIRR010000084">
    <property type="protein sequence ID" value="MCO6417243.1"/>
    <property type="molecule type" value="Genomic_DNA"/>
</dbReference>
<evidence type="ECO:0000256" key="5">
    <source>
        <dbReference type="ARBA" id="ARBA00023136"/>
    </source>
</evidence>
<sequence length="200" mass="20816">MDAAWLAAATGFAFAMSATPGPNNAMVAASGARFGLRRTLPHMLGVSLGFPVMLVLVALGAAELLRHSATLQGLLRWAGAAWMLWLAWGLLTAAPAAPAATTDGARPMRLWQAALFQWVNPKAWIIAAGAIATYTGSHLGVLPDALLLAAIFAPAAFLSLLVWAAMGQGAARLLSPRGLVWFNRAMAGLLLLSLVPLLLG</sequence>
<dbReference type="Proteomes" id="UP001523392">
    <property type="component" value="Unassembled WGS sequence"/>
</dbReference>
<dbReference type="RefSeq" id="WP_252953871.1">
    <property type="nucleotide sequence ID" value="NZ_JAFIRR010000084.1"/>
</dbReference>
<dbReference type="InterPro" id="IPR001123">
    <property type="entry name" value="LeuE-type"/>
</dbReference>
<keyword evidence="2" id="KW-1003">Cell membrane</keyword>
<evidence type="ECO:0000256" key="3">
    <source>
        <dbReference type="ARBA" id="ARBA00022692"/>
    </source>
</evidence>
<evidence type="ECO:0000256" key="4">
    <source>
        <dbReference type="ARBA" id="ARBA00022989"/>
    </source>
</evidence>
<evidence type="ECO:0000256" key="2">
    <source>
        <dbReference type="ARBA" id="ARBA00022475"/>
    </source>
</evidence>
<evidence type="ECO:0000313" key="7">
    <source>
        <dbReference type="EMBL" id="MCO6417243.1"/>
    </source>
</evidence>
<dbReference type="PANTHER" id="PTHR30086">
    <property type="entry name" value="ARGININE EXPORTER PROTEIN ARGO"/>
    <property type="match status" value="1"/>
</dbReference>
<organism evidence="7 8">
    <name type="scientific">Siccirubricoccus soli</name>
    <dbReference type="NCBI Taxonomy" id="2899147"/>
    <lineage>
        <taxon>Bacteria</taxon>
        <taxon>Pseudomonadati</taxon>
        <taxon>Pseudomonadota</taxon>
        <taxon>Alphaproteobacteria</taxon>
        <taxon>Acetobacterales</taxon>
        <taxon>Roseomonadaceae</taxon>
        <taxon>Siccirubricoccus</taxon>
    </lineage>
</organism>
<keyword evidence="3 6" id="KW-0812">Transmembrane</keyword>
<feature type="transmembrane region" description="Helical" evidence="6">
    <location>
        <begin position="178"/>
        <end position="199"/>
    </location>
</feature>
<reference evidence="7 8" key="1">
    <citation type="submission" date="2021-12" db="EMBL/GenBank/DDBJ databases">
        <title>Siccirubricoccus leaddurans sp. nov., a high concentration Zn2+ tolerance bacterium.</title>
        <authorList>
            <person name="Cao Y."/>
        </authorList>
    </citation>
    <scope>NUCLEOTIDE SEQUENCE [LARGE SCALE GENOMIC DNA]</scope>
    <source>
        <strain evidence="7 8">KC 17139</strain>
    </source>
</reference>
<gene>
    <name evidence="7" type="ORF">JYK14_13865</name>
</gene>
<keyword evidence="4 6" id="KW-1133">Transmembrane helix</keyword>
<evidence type="ECO:0000256" key="1">
    <source>
        <dbReference type="ARBA" id="ARBA00004651"/>
    </source>
</evidence>
<keyword evidence="8" id="KW-1185">Reference proteome</keyword>
<protein>
    <submittedName>
        <fullName evidence="7">LysE family translocator</fullName>
    </submittedName>
</protein>
<comment type="subcellular location">
    <subcellularLocation>
        <location evidence="1">Cell membrane</location>
        <topology evidence="1">Multi-pass membrane protein</topology>
    </subcellularLocation>
</comment>
<keyword evidence="5 6" id="KW-0472">Membrane</keyword>
<feature type="transmembrane region" description="Helical" evidence="6">
    <location>
        <begin position="42"/>
        <end position="62"/>
    </location>
</feature>
<feature type="transmembrane region" description="Helical" evidence="6">
    <location>
        <begin position="114"/>
        <end position="134"/>
    </location>
</feature>
<name>A0ABT1D5N9_9PROT</name>
<dbReference type="Pfam" id="PF01810">
    <property type="entry name" value="LysE"/>
    <property type="match status" value="1"/>
</dbReference>
<evidence type="ECO:0000256" key="6">
    <source>
        <dbReference type="SAM" id="Phobius"/>
    </source>
</evidence>